<name>A0ABR1FG52_AURAN</name>
<accession>A0ABR1FG52</accession>
<keyword evidence="4" id="KW-0863">Zinc-finger</keyword>
<dbReference type="PROSITE" id="PS51294">
    <property type="entry name" value="HTH_MYB"/>
    <property type="match status" value="1"/>
</dbReference>
<dbReference type="Pfam" id="PF00249">
    <property type="entry name" value="Myb_DNA-binding"/>
    <property type="match status" value="1"/>
</dbReference>
<dbReference type="SUPFAM" id="SSF46689">
    <property type="entry name" value="Homeodomain-like"/>
    <property type="match status" value="1"/>
</dbReference>
<feature type="domain" description="Myb-like" evidence="7">
    <location>
        <begin position="338"/>
        <end position="388"/>
    </location>
</feature>
<keyword evidence="2" id="KW-0804">Transcription</keyword>
<dbReference type="Gene3D" id="1.10.10.60">
    <property type="entry name" value="Homeodomain-like"/>
    <property type="match status" value="1"/>
</dbReference>
<dbReference type="SMART" id="SM00184">
    <property type="entry name" value="RING"/>
    <property type="match status" value="1"/>
</dbReference>
<dbReference type="EMBL" id="JBBJCI010000445">
    <property type="protein sequence ID" value="KAK7230226.1"/>
    <property type="molecule type" value="Genomic_DNA"/>
</dbReference>
<dbReference type="PROSITE" id="PS50090">
    <property type="entry name" value="MYB_LIKE"/>
    <property type="match status" value="1"/>
</dbReference>
<feature type="domain" description="HTH myb-type" evidence="9">
    <location>
        <begin position="340"/>
        <end position="392"/>
    </location>
</feature>
<keyword evidence="11" id="KW-1185">Reference proteome</keyword>
<dbReference type="Gene3D" id="3.30.40.10">
    <property type="entry name" value="Zinc/RING finger domain, C3HC4 (zinc finger)"/>
    <property type="match status" value="1"/>
</dbReference>
<dbReference type="PANTHER" id="PTHR14991">
    <property type="entry name" value="RING FINGER PROTEIN 32"/>
    <property type="match status" value="1"/>
</dbReference>
<evidence type="ECO:0000259" key="6">
    <source>
        <dbReference type="PROSITE" id="PS50089"/>
    </source>
</evidence>
<keyword evidence="4" id="KW-0862">Zinc</keyword>
<reference evidence="10 11" key="1">
    <citation type="submission" date="2024-03" db="EMBL/GenBank/DDBJ databases">
        <title>Aureococcus anophagefferens CCMP1851 and Kratosvirus quantuckense: Draft genome of a second virus-susceptible host strain in the model system.</title>
        <authorList>
            <person name="Chase E."/>
            <person name="Truchon A.R."/>
            <person name="Schepens W."/>
            <person name="Wilhelm S.W."/>
        </authorList>
    </citation>
    <scope>NUCLEOTIDE SEQUENCE [LARGE SCALE GENOMIC DNA]</scope>
    <source>
        <strain evidence="10 11">CCMP1851</strain>
    </source>
</reference>
<dbReference type="InterPro" id="IPR001005">
    <property type="entry name" value="SANT/Myb"/>
</dbReference>
<keyword evidence="1" id="KW-0805">Transcription regulation</keyword>
<evidence type="ECO:0000256" key="2">
    <source>
        <dbReference type="ARBA" id="ARBA00023163"/>
    </source>
</evidence>
<dbReference type="InterPro" id="IPR017930">
    <property type="entry name" value="Myb_dom"/>
</dbReference>
<evidence type="ECO:0000259" key="7">
    <source>
        <dbReference type="PROSITE" id="PS50090"/>
    </source>
</evidence>
<feature type="region of interest" description="Disordered" evidence="5">
    <location>
        <begin position="319"/>
        <end position="344"/>
    </location>
</feature>
<feature type="compositionally biased region" description="Low complexity" evidence="5">
    <location>
        <begin position="496"/>
        <end position="507"/>
    </location>
</feature>
<dbReference type="NCBIfam" id="TIGR01557">
    <property type="entry name" value="myb_SHAQKYF"/>
    <property type="match status" value="1"/>
</dbReference>
<dbReference type="Proteomes" id="UP001363151">
    <property type="component" value="Unassembled WGS sequence"/>
</dbReference>
<feature type="compositionally biased region" description="Low complexity" evidence="5">
    <location>
        <begin position="398"/>
        <end position="409"/>
    </location>
</feature>
<gene>
    <name evidence="10" type="ORF">SO694_00212017</name>
</gene>
<evidence type="ECO:0000313" key="10">
    <source>
        <dbReference type="EMBL" id="KAK7230226.1"/>
    </source>
</evidence>
<evidence type="ECO:0000256" key="5">
    <source>
        <dbReference type="SAM" id="MobiDB-lite"/>
    </source>
</evidence>
<feature type="domain" description="SANT" evidence="8">
    <location>
        <begin position="341"/>
        <end position="392"/>
    </location>
</feature>
<feature type="domain" description="RING-type" evidence="6">
    <location>
        <begin position="96"/>
        <end position="166"/>
    </location>
</feature>
<dbReference type="InterPro" id="IPR013083">
    <property type="entry name" value="Znf_RING/FYVE/PHD"/>
</dbReference>
<dbReference type="InterPro" id="IPR017884">
    <property type="entry name" value="SANT_dom"/>
</dbReference>
<dbReference type="SUPFAM" id="SSF57850">
    <property type="entry name" value="RING/U-box"/>
    <property type="match status" value="1"/>
</dbReference>
<dbReference type="CDD" id="cd16678">
    <property type="entry name" value="RING-H2_RNF32_rpt2"/>
    <property type="match status" value="1"/>
</dbReference>
<sequence>MMARSRSLSLGAPARRPRRRAPRATGVDARALLASSGARVFGDAAEQAAIAASLAPGDRRAQRRRAGAAPEPAMSAAEWAAVERTAEARDDFAQGCPICLEPFAAADHGPNPAVLEAAGGGVAICMGPLAERERVLLSCSHVFHARCVAALERFNLEAAHLCPCCRAPYASRDYDGASSDDDDDDDDALPEVAGLDRALLGELGAADARRAALWDALRFRAETSWPVKSLVHEQFSDGFPALARILASPGGQPDAEGFFHYWFGVCDFDTQQQCEQAAATLRSLCAEMAKAPEAMARLRPTLEDHMRYWQRSPAAAAVAQLGNPPPPSQPNQYYARSPDSIKKGRWTDDEHQQFMDLMAVHGKSWSKIAAHMVNRSEPQVRSHAQKHFAKERKEQEEAAAALAGQPGEQPADDGSAPPKKARLKNAAGAVAPTDGGGAILGLAQLGSAQAFQAPAPQAPAPPAFARVVRGGADRAVASLLAAREEAPPKPAVFSYQDPAPQQPLQPASFSYQDPAPRAEPPADGGYGV</sequence>
<organism evidence="10 11">
    <name type="scientific">Aureococcus anophagefferens</name>
    <name type="common">Harmful bloom alga</name>
    <dbReference type="NCBI Taxonomy" id="44056"/>
    <lineage>
        <taxon>Eukaryota</taxon>
        <taxon>Sar</taxon>
        <taxon>Stramenopiles</taxon>
        <taxon>Ochrophyta</taxon>
        <taxon>Pelagophyceae</taxon>
        <taxon>Pelagomonadales</taxon>
        <taxon>Pelagomonadaceae</taxon>
        <taxon>Aureococcus</taxon>
    </lineage>
</organism>
<keyword evidence="4" id="KW-0479">Metal-binding</keyword>
<dbReference type="InterPro" id="IPR001841">
    <property type="entry name" value="Znf_RING"/>
</dbReference>
<dbReference type="SMART" id="SM00717">
    <property type="entry name" value="SANT"/>
    <property type="match status" value="1"/>
</dbReference>
<keyword evidence="3" id="KW-0539">Nucleus</keyword>
<evidence type="ECO:0000256" key="1">
    <source>
        <dbReference type="ARBA" id="ARBA00023015"/>
    </source>
</evidence>
<evidence type="ECO:0000313" key="11">
    <source>
        <dbReference type="Proteomes" id="UP001363151"/>
    </source>
</evidence>
<comment type="caution">
    <text evidence="10">The sequence shown here is derived from an EMBL/GenBank/DDBJ whole genome shotgun (WGS) entry which is preliminary data.</text>
</comment>
<proteinExistence type="predicted"/>
<dbReference type="PANTHER" id="PTHR14991:SF0">
    <property type="entry name" value="RING FINGER PROTEIN 32"/>
    <property type="match status" value="1"/>
</dbReference>
<dbReference type="PROSITE" id="PS50089">
    <property type="entry name" value="ZF_RING_2"/>
    <property type="match status" value="1"/>
</dbReference>
<feature type="region of interest" description="Disordered" evidence="5">
    <location>
        <begin position="1"/>
        <end position="25"/>
    </location>
</feature>
<dbReference type="CDD" id="cd00167">
    <property type="entry name" value="SANT"/>
    <property type="match status" value="1"/>
</dbReference>
<evidence type="ECO:0000256" key="4">
    <source>
        <dbReference type="PROSITE-ProRule" id="PRU00175"/>
    </source>
</evidence>
<dbReference type="InterPro" id="IPR042862">
    <property type="entry name" value="RNF32"/>
</dbReference>
<dbReference type="InterPro" id="IPR006447">
    <property type="entry name" value="Myb_dom_plants"/>
</dbReference>
<dbReference type="Pfam" id="PF17123">
    <property type="entry name" value="zf-RING_11"/>
    <property type="match status" value="1"/>
</dbReference>
<evidence type="ECO:0000259" key="8">
    <source>
        <dbReference type="PROSITE" id="PS51293"/>
    </source>
</evidence>
<feature type="region of interest" description="Disordered" evidence="5">
    <location>
        <begin position="486"/>
        <end position="528"/>
    </location>
</feature>
<evidence type="ECO:0000256" key="3">
    <source>
        <dbReference type="ARBA" id="ARBA00023242"/>
    </source>
</evidence>
<evidence type="ECO:0000259" key="9">
    <source>
        <dbReference type="PROSITE" id="PS51294"/>
    </source>
</evidence>
<evidence type="ECO:0008006" key="12">
    <source>
        <dbReference type="Google" id="ProtNLM"/>
    </source>
</evidence>
<dbReference type="InterPro" id="IPR009057">
    <property type="entry name" value="Homeodomain-like_sf"/>
</dbReference>
<protein>
    <recommendedName>
        <fullName evidence="12">RING-type domain-containing protein</fullName>
    </recommendedName>
</protein>
<dbReference type="PROSITE" id="PS51293">
    <property type="entry name" value="SANT"/>
    <property type="match status" value="1"/>
</dbReference>
<feature type="region of interest" description="Disordered" evidence="5">
    <location>
        <begin position="375"/>
        <end position="429"/>
    </location>
</feature>